<dbReference type="PANTHER" id="PTHR33361">
    <property type="entry name" value="GLR0591 PROTEIN"/>
    <property type="match status" value="1"/>
</dbReference>
<name>A0A0S8GK01_UNCW3</name>
<reference evidence="1 2" key="1">
    <citation type="journal article" date="2015" name="Microbiome">
        <title>Genomic resolution of linkages in carbon, nitrogen, and sulfur cycling among widespread estuary sediment bacteria.</title>
        <authorList>
            <person name="Baker B.J."/>
            <person name="Lazar C.S."/>
            <person name="Teske A.P."/>
            <person name="Dick G.J."/>
        </authorList>
    </citation>
    <scope>NUCLEOTIDE SEQUENCE [LARGE SCALE GENOMIC DNA]</scope>
    <source>
        <strain evidence="1">SM23_60</strain>
    </source>
</reference>
<evidence type="ECO:0000313" key="1">
    <source>
        <dbReference type="EMBL" id="KPK73320.1"/>
    </source>
</evidence>
<protein>
    <recommendedName>
        <fullName evidence="3">DUF885 domain-containing protein</fullName>
    </recommendedName>
</protein>
<gene>
    <name evidence="1" type="ORF">AMJ87_02005</name>
</gene>
<evidence type="ECO:0000313" key="2">
    <source>
        <dbReference type="Proteomes" id="UP000051096"/>
    </source>
</evidence>
<sequence length="553" mass="63762">MIIRTLAVAFLVVTSVPEESTRLNRIAADVMQAIVQFHPVDASYLGVTEYDTLLADYSKDALNSMVTRCREFNRQLEQIDTSGLSIDEQIDLHLLKIYIARELFALERTEEYEKNPLVYGQECVYGVYTMLRRRMSRAAMDAIKKRLDQMPEFLNTAMHNLKNPPSILCDITTEQLSQGEKLIEDCFAENKSILAESERRAFQISMNRAIAAIERFSFWLDKNKDAASSAALGKENYEYKLQHIHLLDLTADSLLTVGYRYLDSLNVLIDSLERMYRKVPATRVTVPSDFGKRDVLAYQREEIARVRDFVTDRDLVTVPEWIGDIEIVETPAFLRGVIPGVAMVPPAPYDTSRTSFFYTPPVPDRFDHTLTEYYYNYIQNHWFMRSVIHEAYPGHHLQLSRARVHPSDIRRGFSDYFFMEGWALYCEELMARSGLYEDSLGALIDMLQGIRFRAGRIIVDVKLQTGEFTYEDAVEFMITEVHRNRTVAAKEVKRYITSPGQPSSYLIGKLQILQLLNDYRAARGDAFELKEFHDDLLSHGSIPVSLVRRRMLP</sequence>
<dbReference type="EMBL" id="LJUO01000011">
    <property type="protein sequence ID" value="KPK73320.1"/>
    <property type="molecule type" value="Genomic_DNA"/>
</dbReference>
<proteinExistence type="predicted"/>
<dbReference type="AlphaFoldDB" id="A0A0S8GK01"/>
<evidence type="ECO:0008006" key="3">
    <source>
        <dbReference type="Google" id="ProtNLM"/>
    </source>
</evidence>
<dbReference type="PATRIC" id="fig|1703780.3.peg.708"/>
<dbReference type="Pfam" id="PF05960">
    <property type="entry name" value="DUF885"/>
    <property type="match status" value="1"/>
</dbReference>
<comment type="caution">
    <text evidence="1">The sequence shown here is derived from an EMBL/GenBank/DDBJ whole genome shotgun (WGS) entry which is preliminary data.</text>
</comment>
<dbReference type="InterPro" id="IPR010281">
    <property type="entry name" value="DUF885"/>
</dbReference>
<organism evidence="1 2">
    <name type="scientific">candidate division WOR_3 bacterium SM23_60</name>
    <dbReference type="NCBI Taxonomy" id="1703780"/>
    <lineage>
        <taxon>Bacteria</taxon>
        <taxon>Bacteria division WOR-3</taxon>
    </lineage>
</organism>
<dbReference type="Proteomes" id="UP000051096">
    <property type="component" value="Unassembled WGS sequence"/>
</dbReference>
<dbReference type="PANTHER" id="PTHR33361:SF15">
    <property type="entry name" value="DUF885 FAMILY LIPOPROTEIN"/>
    <property type="match status" value="1"/>
</dbReference>
<accession>A0A0S8GK01</accession>